<comment type="function">
    <text evidence="1">Catalyzes the intermembrane transfer of phosphatidylglycerol and phosphatidylinositol.</text>
</comment>
<dbReference type="InterPro" id="IPR014756">
    <property type="entry name" value="Ig_E-set"/>
</dbReference>
<dbReference type="SMART" id="SM00737">
    <property type="entry name" value="ML"/>
    <property type="match status" value="1"/>
</dbReference>
<keyword evidence="6" id="KW-0445">Lipid transport</keyword>
<feature type="signal peptide" evidence="7">
    <location>
        <begin position="1"/>
        <end position="28"/>
    </location>
</feature>
<dbReference type="PANTHER" id="PTHR11306">
    <property type="entry name" value="NIEMANN PICK TYPE C2 PROTEIN NPC2-RELATED"/>
    <property type="match status" value="1"/>
</dbReference>
<dbReference type="Proteomes" id="UP000316621">
    <property type="component" value="Chromosome 11"/>
</dbReference>
<evidence type="ECO:0000256" key="5">
    <source>
        <dbReference type="ARBA" id="ARBA00022729"/>
    </source>
</evidence>
<organism evidence="9 10">
    <name type="scientific">Papaver somniferum</name>
    <name type="common">Opium poppy</name>
    <dbReference type="NCBI Taxonomy" id="3469"/>
    <lineage>
        <taxon>Eukaryota</taxon>
        <taxon>Viridiplantae</taxon>
        <taxon>Streptophyta</taxon>
        <taxon>Embryophyta</taxon>
        <taxon>Tracheophyta</taxon>
        <taxon>Spermatophyta</taxon>
        <taxon>Magnoliopsida</taxon>
        <taxon>Ranunculales</taxon>
        <taxon>Papaveraceae</taxon>
        <taxon>Papaveroideae</taxon>
        <taxon>Papaver</taxon>
    </lineage>
</organism>
<dbReference type="PANTHER" id="PTHR11306:SF0">
    <property type="entry name" value="PHOSPHATIDYLGLYCEROL_PHOSPHATIDYLINOSITOL TRANSFER PROTEIN"/>
    <property type="match status" value="1"/>
</dbReference>
<dbReference type="AlphaFoldDB" id="A0A4Y7LEH1"/>
<dbReference type="Pfam" id="PF02221">
    <property type="entry name" value="E1_DerP2_DerF2"/>
    <property type="match status" value="1"/>
</dbReference>
<feature type="domain" description="MD-2-related lipid-recognition" evidence="8">
    <location>
        <begin position="31"/>
        <end position="148"/>
    </location>
</feature>
<dbReference type="OrthoDB" id="6409159at2759"/>
<dbReference type="SUPFAM" id="SSF81296">
    <property type="entry name" value="E set domains"/>
    <property type="match status" value="1"/>
</dbReference>
<dbReference type="STRING" id="3469.A0A4Y7LEH1"/>
<dbReference type="InterPro" id="IPR039670">
    <property type="entry name" value="NPC2-like"/>
</dbReference>
<dbReference type="CDD" id="cd00917">
    <property type="entry name" value="PG-PI_TP"/>
    <property type="match status" value="1"/>
</dbReference>
<dbReference type="InterPro" id="IPR003172">
    <property type="entry name" value="ML_dom"/>
</dbReference>
<gene>
    <name evidence="9" type="ORF">C5167_045476</name>
</gene>
<dbReference type="InterPro" id="IPR033917">
    <property type="entry name" value="ML_PG-PI_TP"/>
</dbReference>
<reference evidence="9 10" key="1">
    <citation type="journal article" date="2018" name="Science">
        <title>The opium poppy genome and morphinan production.</title>
        <authorList>
            <person name="Guo L."/>
            <person name="Winzer T."/>
            <person name="Yang X."/>
            <person name="Li Y."/>
            <person name="Ning Z."/>
            <person name="He Z."/>
            <person name="Teodor R."/>
            <person name="Lu Y."/>
            <person name="Bowser T.A."/>
            <person name="Graham I.A."/>
            <person name="Ye K."/>
        </authorList>
    </citation>
    <scope>NUCLEOTIDE SEQUENCE [LARGE SCALE GENOMIC DNA]</scope>
    <source>
        <strain evidence="10">cv. HN1</strain>
        <tissue evidence="9">Leaves</tissue>
    </source>
</reference>
<evidence type="ECO:0000256" key="3">
    <source>
        <dbReference type="ARBA" id="ARBA00011245"/>
    </source>
</evidence>
<evidence type="ECO:0000256" key="2">
    <source>
        <dbReference type="ARBA" id="ARBA00006370"/>
    </source>
</evidence>
<accession>A0A4Y7LEH1</accession>
<dbReference type="GO" id="GO:0032366">
    <property type="term" value="P:intracellular sterol transport"/>
    <property type="evidence" value="ECO:0007669"/>
    <property type="project" value="InterPro"/>
</dbReference>
<proteinExistence type="inferred from homology"/>
<feature type="chain" id="PRO_5021482695" description="MD-2-related lipid-recognition domain-containing protein" evidence="7">
    <location>
        <begin position="29"/>
        <end position="158"/>
    </location>
</feature>
<dbReference type="GO" id="GO:0032934">
    <property type="term" value="F:sterol binding"/>
    <property type="evidence" value="ECO:0007669"/>
    <property type="project" value="InterPro"/>
</dbReference>
<evidence type="ECO:0000259" key="8">
    <source>
        <dbReference type="SMART" id="SM00737"/>
    </source>
</evidence>
<dbReference type="Gramene" id="RZC82691">
    <property type="protein sequence ID" value="RZC82691"/>
    <property type="gene ID" value="C5167_045476"/>
</dbReference>
<evidence type="ECO:0000256" key="7">
    <source>
        <dbReference type="SAM" id="SignalP"/>
    </source>
</evidence>
<dbReference type="OMA" id="TCLTFNT"/>
<protein>
    <recommendedName>
        <fullName evidence="8">MD-2-related lipid-recognition domain-containing protein</fullName>
    </recommendedName>
</protein>
<evidence type="ECO:0000256" key="1">
    <source>
        <dbReference type="ARBA" id="ARBA00002053"/>
    </source>
</evidence>
<dbReference type="EMBL" id="CM010725">
    <property type="protein sequence ID" value="RZC82691.1"/>
    <property type="molecule type" value="Genomic_DNA"/>
</dbReference>
<evidence type="ECO:0000313" key="9">
    <source>
        <dbReference type="EMBL" id="RZC82691.1"/>
    </source>
</evidence>
<evidence type="ECO:0000256" key="4">
    <source>
        <dbReference type="ARBA" id="ARBA00022448"/>
    </source>
</evidence>
<evidence type="ECO:0000313" key="10">
    <source>
        <dbReference type="Proteomes" id="UP000316621"/>
    </source>
</evidence>
<comment type="subunit">
    <text evidence="3">Monomer.</text>
</comment>
<keyword evidence="5 7" id="KW-0732">Signal</keyword>
<comment type="similarity">
    <text evidence="2">Belongs to the NPC2 family.</text>
</comment>
<sequence>MASVQFKYKFVLPIFLVAAFLILPSIQAKPVKYCDKTGNNYAVKISGVKINPEPVVSGKPATFNIYASTEQELLGAELVLEVRYFGVHVHSEKHDLCEEAGGCPIKTGDFVISHSQELPGFTPPGPYSLQMKMNSKEGHLLTCISFNFRIEFPSVADA</sequence>
<name>A0A4Y7LEH1_PAPSO</name>
<evidence type="ECO:0000256" key="6">
    <source>
        <dbReference type="ARBA" id="ARBA00023055"/>
    </source>
</evidence>
<dbReference type="Gene3D" id="2.60.40.770">
    <property type="match status" value="1"/>
</dbReference>
<keyword evidence="4" id="KW-0813">Transport</keyword>
<keyword evidence="10" id="KW-1185">Reference proteome</keyword>